<gene>
    <name evidence="1" type="ORF">J2T04_002355</name>
</gene>
<reference evidence="1 2" key="1">
    <citation type="submission" date="2023-07" db="EMBL/GenBank/DDBJ databases">
        <title>Sorghum-associated microbial communities from plants grown in Nebraska, USA.</title>
        <authorList>
            <person name="Schachtman D."/>
        </authorList>
    </citation>
    <scope>NUCLEOTIDE SEQUENCE [LARGE SCALE GENOMIC DNA]</scope>
    <source>
        <strain evidence="1 2">CC351</strain>
    </source>
</reference>
<dbReference type="Proteomes" id="UP001235513">
    <property type="component" value="Unassembled WGS sequence"/>
</dbReference>
<keyword evidence="2" id="KW-1185">Reference proteome</keyword>
<organism evidence="1 2">
    <name type="scientific">Chryseobacterium lathyri</name>
    <dbReference type="NCBI Taxonomy" id="395933"/>
    <lineage>
        <taxon>Bacteria</taxon>
        <taxon>Pseudomonadati</taxon>
        <taxon>Bacteroidota</taxon>
        <taxon>Flavobacteriia</taxon>
        <taxon>Flavobacteriales</taxon>
        <taxon>Weeksellaceae</taxon>
        <taxon>Chryseobacterium group</taxon>
        <taxon>Chryseobacterium</taxon>
    </lineage>
</organism>
<dbReference type="RefSeq" id="WP_306843773.1">
    <property type="nucleotide sequence ID" value="NZ_JAUSRL010000003.1"/>
</dbReference>
<evidence type="ECO:0000313" key="1">
    <source>
        <dbReference type="EMBL" id="MDP9960471.1"/>
    </source>
</evidence>
<protein>
    <submittedName>
        <fullName evidence="1">Uncharacterized protein</fullName>
    </submittedName>
</protein>
<dbReference type="EMBL" id="JAUSRL010000003">
    <property type="protein sequence ID" value="MDP9960471.1"/>
    <property type="molecule type" value="Genomic_DNA"/>
</dbReference>
<name>A0ABT9SM08_9FLAO</name>
<evidence type="ECO:0000313" key="2">
    <source>
        <dbReference type="Proteomes" id="UP001235513"/>
    </source>
</evidence>
<sequence>MKENILNYLSNKYLKTVAVKGKIGIGKKNIFKEKFTMNHVIFENS</sequence>
<accession>A0ABT9SM08</accession>
<proteinExistence type="predicted"/>
<comment type="caution">
    <text evidence="1">The sequence shown here is derived from an EMBL/GenBank/DDBJ whole genome shotgun (WGS) entry which is preliminary data.</text>
</comment>